<sequence>MQQNGVNLVSPLEMSSVIVEEFRPLYIGAIISNMLYGVGSAQVVYYYSTYQNDEILLKCLVAILWIIDTVQQFFLNQAFWHYLVNRCYYSLSCLLASNWSFTSQGTLGAIVALIVECFYIRRIWMLSKHKWALFTLLPALVAWDTSWTYSHPWLQRKGISTSRLLVDSLIKFVVATGLLPVILNIIGLVANLVPDNVLPSSAWVAVVFVYGKA</sequence>
<organism evidence="2 3">
    <name type="scientific">Neolentinus lepideus HHB14362 ss-1</name>
    <dbReference type="NCBI Taxonomy" id="1314782"/>
    <lineage>
        <taxon>Eukaryota</taxon>
        <taxon>Fungi</taxon>
        <taxon>Dikarya</taxon>
        <taxon>Basidiomycota</taxon>
        <taxon>Agaricomycotina</taxon>
        <taxon>Agaricomycetes</taxon>
        <taxon>Gloeophyllales</taxon>
        <taxon>Gloeophyllaceae</taxon>
        <taxon>Neolentinus</taxon>
    </lineage>
</organism>
<dbReference type="OrthoDB" id="2535105at2759"/>
<evidence type="ECO:0000313" key="2">
    <source>
        <dbReference type="EMBL" id="KZT25271.1"/>
    </source>
</evidence>
<dbReference type="Proteomes" id="UP000076761">
    <property type="component" value="Unassembled WGS sequence"/>
</dbReference>
<keyword evidence="1" id="KW-0812">Transmembrane</keyword>
<reference evidence="2 3" key="1">
    <citation type="journal article" date="2016" name="Mol. Biol. Evol.">
        <title>Comparative Genomics of Early-Diverging Mushroom-Forming Fungi Provides Insights into the Origins of Lignocellulose Decay Capabilities.</title>
        <authorList>
            <person name="Nagy L.G."/>
            <person name="Riley R."/>
            <person name="Tritt A."/>
            <person name="Adam C."/>
            <person name="Daum C."/>
            <person name="Floudas D."/>
            <person name="Sun H."/>
            <person name="Yadav J.S."/>
            <person name="Pangilinan J."/>
            <person name="Larsson K.H."/>
            <person name="Matsuura K."/>
            <person name="Barry K."/>
            <person name="Labutti K."/>
            <person name="Kuo R."/>
            <person name="Ohm R.A."/>
            <person name="Bhattacharya S.S."/>
            <person name="Shirouzu T."/>
            <person name="Yoshinaga Y."/>
            <person name="Martin F.M."/>
            <person name="Grigoriev I.V."/>
            <person name="Hibbett D.S."/>
        </authorList>
    </citation>
    <scope>NUCLEOTIDE SEQUENCE [LARGE SCALE GENOMIC DNA]</scope>
    <source>
        <strain evidence="2 3">HHB14362 ss-1</strain>
    </source>
</reference>
<dbReference type="PANTHER" id="PTHR40465">
    <property type="entry name" value="CHROMOSOME 1, WHOLE GENOME SHOTGUN SEQUENCE"/>
    <property type="match status" value="1"/>
</dbReference>
<feature type="transmembrane region" description="Helical" evidence="1">
    <location>
        <begin position="25"/>
        <end position="47"/>
    </location>
</feature>
<dbReference type="AlphaFoldDB" id="A0A165SJU1"/>
<keyword evidence="1" id="KW-0472">Membrane</keyword>
<evidence type="ECO:0000313" key="3">
    <source>
        <dbReference type="Proteomes" id="UP000076761"/>
    </source>
</evidence>
<dbReference type="PANTHER" id="PTHR40465:SF1">
    <property type="entry name" value="DUF6534 DOMAIN-CONTAINING PROTEIN"/>
    <property type="match status" value="1"/>
</dbReference>
<feature type="transmembrane region" description="Helical" evidence="1">
    <location>
        <begin position="169"/>
        <end position="193"/>
    </location>
</feature>
<evidence type="ECO:0000256" key="1">
    <source>
        <dbReference type="SAM" id="Phobius"/>
    </source>
</evidence>
<protein>
    <submittedName>
        <fullName evidence="2">Uncharacterized protein</fullName>
    </submittedName>
</protein>
<feature type="transmembrane region" description="Helical" evidence="1">
    <location>
        <begin position="59"/>
        <end position="79"/>
    </location>
</feature>
<dbReference type="EMBL" id="KV425573">
    <property type="protein sequence ID" value="KZT25271.1"/>
    <property type="molecule type" value="Genomic_DNA"/>
</dbReference>
<gene>
    <name evidence="2" type="ORF">NEOLEDRAFT_377206</name>
</gene>
<keyword evidence="3" id="KW-1185">Reference proteome</keyword>
<proteinExistence type="predicted"/>
<feature type="transmembrane region" description="Helical" evidence="1">
    <location>
        <begin position="99"/>
        <end position="119"/>
    </location>
</feature>
<name>A0A165SJU1_9AGAM</name>
<accession>A0A165SJU1</accession>
<keyword evidence="1" id="KW-1133">Transmembrane helix</keyword>
<dbReference type="InParanoid" id="A0A165SJU1"/>